<dbReference type="AlphaFoldDB" id="A0A1R4A756"/>
<name>A0A1R4A756_9ARCH</name>
<reference evidence="2" key="1">
    <citation type="submission" date="2016-06" db="EMBL/GenBank/DDBJ databases">
        <authorList>
            <person name="Toshchakov V.S."/>
        </authorList>
    </citation>
    <scope>NUCLEOTIDE SEQUENCE [LARGE SCALE GENOMIC DNA]</scope>
    <source>
        <strain>PM4 (JCM 30641</strain>
        <strain evidence="2">\VKM B-2940)</strain>
    </source>
</reference>
<dbReference type="RefSeq" id="WP_077076189.1">
    <property type="nucleotide sequence ID" value="NZ_LT719092.1"/>
</dbReference>
<sequence>MNEDWAEWEKKHPYLGFQTWIWDWVCLKKWVEENLPDLYVVLERVAHVNREKDVGVIDRILILNGKREVDKRCPYVHVETRNGKEFTVANCDVSNVKLEEKLNIYNPETEEIERIEWKEVKPKEEKPSIMKPP</sequence>
<evidence type="ECO:0000313" key="1">
    <source>
        <dbReference type="EMBL" id="SJK84749.1"/>
    </source>
</evidence>
<protein>
    <submittedName>
        <fullName evidence="1">Uncharacterized protein</fullName>
    </submittedName>
</protein>
<proteinExistence type="predicted"/>
<organism evidence="1 2">
    <name type="scientific">Cuniculiplasma divulgatum</name>
    <dbReference type="NCBI Taxonomy" id="1673428"/>
    <lineage>
        <taxon>Archaea</taxon>
        <taxon>Methanobacteriati</taxon>
        <taxon>Thermoplasmatota</taxon>
        <taxon>Thermoplasmata</taxon>
        <taxon>Thermoplasmatales</taxon>
        <taxon>Cuniculiplasmataceae</taxon>
        <taxon>Cuniculiplasma</taxon>
    </lineage>
</organism>
<dbReference type="STRING" id="1673428.CPM_0907"/>
<dbReference type="Proteomes" id="UP000187822">
    <property type="component" value="Chromosome I"/>
</dbReference>
<accession>A0A1R4A756</accession>
<dbReference type="EMBL" id="LT719092">
    <property type="protein sequence ID" value="SJK84749.1"/>
    <property type="molecule type" value="Genomic_DNA"/>
</dbReference>
<dbReference type="GeneID" id="30927518"/>
<gene>
    <name evidence="1" type="ORF">CPM_0907</name>
</gene>
<dbReference type="KEGG" id="cdiv:CPM_0907"/>
<keyword evidence="2" id="KW-1185">Reference proteome</keyword>
<evidence type="ECO:0000313" key="2">
    <source>
        <dbReference type="Proteomes" id="UP000187822"/>
    </source>
</evidence>